<dbReference type="EMBL" id="CP020858">
    <property type="protein sequence ID" value="ARU19245.1"/>
    <property type="molecule type" value="Genomic_DNA"/>
</dbReference>
<protein>
    <recommendedName>
        <fullName evidence="1">Cysteine-rich CPCC domain-containing protein</fullName>
    </recommendedName>
</protein>
<dbReference type="AlphaFoldDB" id="A0A1V9T374"/>
<evidence type="ECO:0000313" key="4">
    <source>
        <dbReference type="Proteomes" id="UP000192353"/>
    </source>
</evidence>
<feature type="domain" description="Cysteine-rich CPCC" evidence="1">
    <location>
        <begin position="17"/>
        <end position="62"/>
    </location>
</feature>
<accession>A0A1V9T374</accession>
<proteinExistence type="predicted"/>
<gene>
    <name evidence="3" type="ORF">B6U37_05150</name>
    <name evidence="2" type="ORF">B7R82_04250</name>
</gene>
<dbReference type="EMBL" id="NBEY01000043">
    <property type="protein sequence ID" value="OQR25299.1"/>
    <property type="molecule type" value="Genomic_DNA"/>
</dbReference>
<name>A0A1V9T374_9LACO</name>
<sequence>MNKSKKTWKIDGYVWLHCPVCGHEVMDFDICDVCGWQNTGINNVDGGPNHMTLEEAKKAYKEGRPIN</sequence>
<evidence type="ECO:0000259" key="1">
    <source>
        <dbReference type="Pfam" id="PF14206"/>
    </source>
</evidence>
<dbReference type="Proteomes" id="UP000195378">
    <property type="component" value="Chromosome"/>
</dbReference>
<dbReference type="Proteomes" id="UP000192353">
    <property type="component" value="Unassembled WGS sequence"/>
</dbReference>
<evidence type="ECO:0000313" key="2">
    <source>
        <dbReference type="EMBL" id="ARU19245.1"/>
    </source>
</evidence>
<reference evidence="2 5" key="2">
    <citation type="submission" date="2017-04" db="EMBL/GenBank/DDBJ databases">
        <title>Complete genome sequence of Lactobacillus salivarius ZLS006, a probiotic strain isolated from healthy piglet.</title>
        <authorList>
            <person name="Zhang D."/>
        </authorList>
    </citation>
    <scope>NUCLEOTIDE SEQUENCE [LARGE SCALE GENOMIC DNA]</scope>
    <source>
        <strain evidence="2 5">ZLS006</strain>
    </source>
</reference>
<organism evidence="3 4">
    <name type="scientific">Ligilactobacillus salivarius</name>
    <dbReference type="NCBI Taxonomy" id="1624"/>
    <lineage>
        <taxon>Bacteria</taxon>
        <taxon>Bacillati</taxon>
        <taxon>Bacillota</taxon>
        <taxon>Bacilli</taxon>
        <taxon>Lactobacillales</taxon>
        <taxon>Lactobacillaceae</taxon>
        <taxon>Ligilactobacillus</taxon>
    </lineage>
</organism>
<evidence type="ECO:0000313" key="3">
    <source>
        <dbReference type="EMBL" id="OQR25299.1"/>
    </source>
</evidence>
<evidence type="ECO:0000313" key="5">
    <source>
        <dbReference type="Proteomes" id="UP000195378"/>
    </source>
</evidence>
<dbReference type="InterPro" id="IPR025983">
    <property type="entry name" value="Cys_rich_CPCC"/>
</dbReference>
<dbReference type="Pfam" id="PF14206">
    <property type="entry name" value="Cys_rich_CPCC"/>
    <property type="match status" value="1"/>
</dbReference>
<dbReference type="RefSeq" id="WP_035165445.1">
    <property type="nucleotide sequence ID" value="NZ_CP020858.1"/>
</dbReference>
<reference evidence="3 4" key="1">
    <citation type="submission" date="2017-03" db="EMBL/GenBank/DDBJ databases">
        <title>Phylogenomics and comparative genomics of Lactobacillus salivarius, a mammalian gut commensal.</title>
        <authorList>
            <person name="Harris H.M."/>
        </authorList>
    </citation>
    <scope>NUCLEOTIDE SEQUENCE [LARGE SCALE GENOMIC DNA]</scope>
    <source>
        <strain evidence="3 4">AH4231</strain>
    </source>
</reference>